<keyword evidence="2" id="KW-0808">Transferase</keyword>
<feature type="region of interest" description="Disordered" evidence="3">
    <location>
        <begin position="472"/>
        <end position="499"/>
    </location>
</feature>
<dbReference type="EMBL" id="POTW01000077">
    <property type="protein sequence ID" value="PZF80731.1"/>
    <property type="molecule type" value="Genomic_DNA"/>
</dbReference>
<evidence type="ECO:0000256" key="2">
    <source>
        <dbReference type="ARBA" id="ARBA00022679"/>
    </source>
</evidence>
<dbReference type="GO" id="GO:0016757">
    <property type="term" value="F:glycosyltransferase activity"/>
    <property type="evidence" value="ECO:0007669"/>
    <property type="project" value="UniProtKB-KW"/>
</dbReference>
<proteinExistence type="predicted"/>
<gene>
    <name evidence="6" type="ORF">C1I92_24400</name>
</gene>
<accession>A0A2W2B000</accession>
<evidence type="ECO:0000259" key="4">
    <source>
        <dbReference type="Pfam" id="PF00534"/>
    </source>
</evidence>
<dbReference type="Pfam" id="PF00534">
    <property type="entry name" value="Glycos_transf_1"/>
    <property type="match status" value="1"/>
</dbReference>
<feature type="domain" description="Glycosyl transferase family 1" evidence="4">
    <location>
        <begin position="281"/>
        <end position="445"/>
    </location>
</feature>
<dbReference type="SUPFAM" id="SSF53756">
    <property type="entry name" value="UDP-Glycosyltransferase/glycogen phosphorylase"/>
    <property type="match status" value="1"/>
</dbReference>
<protein>
    <submittedName>
        <fullName evidence="6">Uncharacterized protein</fullName>
    </submittedName>
</protein>
<dbReference type="AlphaFoldDB" id="A0A2W2B000"/>
<name>A0A2W2B000_9ACTN</name>
<organism evidence="6 7">
    <name type="scientific">Jiangella anatolica</name>
    <dbReference type="NCBI Taxonomy" id="2670374"/>
    <lineage>
        <taxon>Bacteria</taxon>
        <taxon>Bacillati</taxon>
        <taxon>Actinomycetota</taxon>
        <taxon>Actinomycetes</taxon>
        <taxon>Jiangellales</taxon>
        <taxon>Jiangellaceae</taxon>
        <taxon>Jiangella</taxon>
    </lineage>
</organism>
<dbReference type="CDD" id="cd03801">
    <property type="entry name" value="GT4_PimA-like"/>
    <property type="match status" value="1"/>
</dbReference>
<dbReference type="InterPro" id="IPR028098">
    <property type="entry name" value="Glyco_trans_4-like_N"/>
</dbReference>
<comment type="caution">
    <text evidence="6">The sequence shown here is derived from an EMBL/GenBank/DDBJ whole genome shotgun (WGS) entry which is preliminary data.</text>
</comment>
<keyword evidence="7" id="KW-1185">Reference proteome</keyword>
<dbReference type="Proteomes" id="UP000248764">
    <property type="component" value="Unassembled WGS sequence"/>
</dbReference>
<evidence type="ECO:0000256" key="1">
    <source>
        <dbReference type="ARBA" id="ARBA00022676"/>
    </source>
</evidence>
<dbReference type="Pfam" id="PF13439">
    <property type="entry name" value="Glyco_transf_4"/>
    <property type="match status" value="1"/>
</dbReference>
<dbReference type="Gene3D" id="3.40.50.2000">
    <property type="entry name" value="Glycogen Phosphorylase B"/>
    <property type="match status" value="2"/>
</dbReference>
<evidence type="ECO:0000259" key="5">
    <source>
        <dbReference type="Pfam" id="PF13439"/>
    </source>
</evidence>
<evidence type="ECO:0000313" key="7">
    <source>
        <dbReference type="Proteomes" id="UP000248764"/>
    </source>
</evidence>
<dbReference type="PANTHER" id="PTHR12526">
    <property type="entry name" value="GLYCOSYLTRANSFERASE"/>
    <property type="match status" value="1"/>
</dbReference>
<evidence type="ECO:0000256" key="3">
    <source>
        <dbReference type="SAM" id="MobiDB-lite"/>
    </source>
</evidence>
<evidence type="ECO:0000313" key="6">
    <source>
        <dbReference type="EMBL" id="PZF80731.1"/>
    </source>
</evidence>
<dbReference type="RefSeq" id="WP_111257248.1">
    <property type="nucleotide sequence ID" value="NZ_POTW01000077.1"/>
</dbReference>
<sequence length="499" mass="54433">MTTDRPHLLVVVPNRITGDSRVIKTALAASRAGYRVTLLGQARRKRLETSLDDVRVVRVPIVRTHHEAYLAAMRTVTGRRSPIAYHGPSEAAEAGARLGRHRERRLSGARGAGRLAAEAELLARRLVHRLRRVGAGRETVVEPDVSPDAVQWRRDWPILVDWQETFGPVIEELAPDVVHSNDAIMIGVTAEAVRRMRAAGRDVRWLYDAHEHVSAVDWGTEARSAVYRQYEAEYIHQADAVVTVSDELAVALEQEHGLAARPLVVRNVPIRHVDTAGTPRLRDVAGVPADAPLVVYSGYLEARRGVATLVEALPLLPSVHVALVTSADPAAGTLGEILASARALGVADRVHTAPYVAPYQVPAYLASADIGIFPGLRHPSQEDSLPTKLPEYLHARLPLVVSDLRTMAEFVRRTGVGEVFTAGDPESLAEAVQKALAGQQEARAHITDEMLDDLSWETQSRTFADLYARLAGRRPEPPADPSPWEAVETGPDGTPVVIN</sequence>
<feature type="domain" description="Glycosyltransferase subfamily 4-like N-terminal" evidence="5">
    <location>
        <begin position="150"/>
        <end position="265"/>
    </location>
</feature>
<keyword evidence="1" id="KW-0328">Glycosyltransferase</keyword>
<reference evidence="6 7" key="1">
    <citation type="submission" date="2018-01" db="EMBL/GenBank/DDBJ databases">
        <title>Draft genome sequence of Jiangella sp. GTF31.</title>
        <authorList>
            <person name="Sahin N."/>
            <person name="Ay H."/>
            <person name="Saygin H."/>
        </authorList>
    </citation>
    <scope>NUCLEOTIDE SEQUENCE [LARGE SCALE GENOMIC DNA]</scope>
    <source>
        <strain evidence="6 7">GTF31</strain>
    </source>
</reference>
<dbReference type="PANTHER" id="PTHR12526:SF510">
    <property type="entry name" value="D-INOSITOL 3-PHOSPHATE GLYCOSYLTRANSFERASE"/>
    <property type="match status" value="1"/>
</dbReference>
<dbReference type="InterPro" id="IPR001296">
    <property type="entry name" value="Glyco_trans_1"/>
</dbReference>